<accession>A0A6J4VVA5</accession>
<keyword evidence="1" id="KW-1133">Transmembrane helix</keyword>
<dbReference type="EMBL" id="CADCWN010000400">
    <property type="protein sequence ID" value="CAA9590401.1"/>
    <property type="molecule type" value="Genomic_DNA"/>
</dbReference>
<dbReference type="AlphaFoldDB" id="A0A6J4VVA5"/>
<organism evidence="2">
    <name type="scientific">uncultured Thermomicrobiales bacterium</name>
    <dbReference type="NCBI Taxonomy" id="1645740"/>
    <lineage>
        <taxon>Bacteria</taxon>
        <taxon>Pseudomonadati</taxon>
        <taxon>Thermomicrobiota</taxon>
        <taxon>Thermomicrobia</taxon>
        <taxon>Thermomicrobiales</taxon>
        <taxon>environmental samples</taxon>
    </lineage>
</organism>
<gene>
    <name evidence="2" type="ORF">AVDCRST_MAG18-5008</name>
</gene>
<evidence type="ECO:0000256" key="1">
    <source>
        <dbReference type="SAM" id="Phobius"/>
    </source>
</evidence>
<keyword evidence="1" id="KW-0472">Membrane</keyword>
<name>A0A6J4VVA5_9BACT</name>
<reference evidence="2" key="1">
    <citation type="submission" date="2020-02" db="EMBL/GenBank/DDBJ databases">
        <authorList>
            <person name="Meier V. D."/>
        </authorList>
    </citation>
    <scope>NUCLEOTIDE SEQUENCE</scope>
    <source>
        <strain evidence="2">AVDCRST_MAG18</strain>
    </source>
</reference>
<feature type="transmembrane region" description="Helical" evidence="1">
    <location>
        <begin position="12"/>
        <end position="30"/>
    </location>
</feature>
<keyword evidence="1" id="KW-0812">Transmembrane</keyword>
<sequence>MSAPLGMMTDNSYPLLVVGIISAYTLYERVRDYRRGRLRCLVQPERGSA</sequence>
<proteinExistence type="predicted"/>
<protein>
    <submittedName>
        <fullName evidence="2">Uncharacterized protein</fullName>
    </submittedName>
</protein>
<evidence type="ECO:0000313" key="2">
    <source>
        <dbReference type="EMBL" id="CAA9590401.1"/>
    </source>
</evidence>